<geneLocation type="plasmid" evidence="4 5">
    <name>pFLIM02</name>
</geneLocation>
<dbReference type="EMBL" id="HE805917">
    <property type="protein sequence ID" value="CCH57677.1"/>
    <property type="molecule type" value="Genomic_DNA"/>
</dbReference>
<dbReference type="PANTHER" id="PTHR10302:SF0">
    <property type="entry name" value="SINGLE-STRANDED DNA-BINDING PROTEIN, MITOCHONDRIAL"/>
    <property type="match status" value="1"/>
</dbReference>
<evidence type="ECO:0000256" key="2">
    <source>
        <dbReference type="PIRNR" id="PIRNR002070"/>
    </source>
</evidence>
<dbReference type="GO" id="GO:0006260">
    <property type="term" value="P:DNA replication"/>
    <property type="evidence" value="ECO:0007669"/>
    <property type="project" value="InterPro"/>
</dbReference>
<evidence type="ECO:0000313" key="5">
    <source>
        <dbReference type="Proteomes" id="UP000009309"/>
    </source>
</evidence>
<dbReference type="SUPFAM" id="SSF50249">
    <property type="entry name" value="Nucleic acid-binding proteins"/>
    <property type="match status" value="1"/>
</dbReference>
<dbReference type="CDD" id="cd04496">
    <property type="entry name" value="SSB_OBF"/>
    <property type="match status" value="1"/>
</dbReference>
<dbReference type="InterPro" id="IPR011344">
    <property type="entry name" value="ssDNA-bd"/>
</dbReference>
<dbReference type="NCBIfam" id="TIGR00621">
    <property type="entry name" value="ssb"/>
    <property type="match status" value="1"/>
</dbReference>
<dbReference type="GO" id="GO:0003697">
    <property type="term" value="F:single-stranded DNA binding"/>
    <property type="evidence" value="ECO:0007669"/>
    <property type="project" value="InterPro"/>
</dbReference>
<dbReference type="AlphaFoldDB" id="I2GU76"/>
<dbReference type="PIRSF" id="PIRSF002070">
    <property type="entry name" value="SSB"/>
    <property type="match status" value="1"/>
</dbReference>
<proteinExistence type="predicted"/>
<accession>I2GU76</accession>
<dbReference type="GO" id="GO:0009295">
    <property type="term" value="C:nucleoid"/>
    <property type="evidence" value="ECO:0007669"/>
    <property type="project" value="TreeGrafter"/>
</dbReference>
<dbReference type="PROSITE" id="PS50935">
    <property type="entry name" value="SSB"/>
    <property type="match status" value="1"/>
</dbReference>
<evidence type="ECO:0000256" key="3">
    <source>
        <dbReference type="RuleBase" id="RU000524"/>
    </source>
</evidence>
<dbReference type="InterPro" id="IPR000424">
    <property type="entry name" value="Primosome_PriB/ssb"/>
</dbReference>
<reference evidence="4 5" key="1">
    <citation type="journal article" date="2012" name="J. Bacteriol.">
        <title>Genome Sequence of the Filamentous Bacterium Fibrisoma limi BUZ 3T.</title>
        <authorList>
            <person name="Filippini M."/>
            <person name="Qi W."/>
            <person name="Jaenicke S."/>
            <person name="Goesmann A."/>
            <person name="Smits T.H."/>
            <person name="Bagheri H.C."/>
        </authorList>
    </citation>
    <scope>NUCLEOTIDE SEQUENCE [LARGE SCALE GENOMIC DNA]</scope>
    <source>
        <strain evidence="5">BUZ 3T</strain>
        <plasmid evidence="4 5">pFLIM02</plasmid>
    </source>
</reference>
<keyword evidence="5" id="KW-1185">Reference proteome</keyword>
<keyword evidence="4" id="KW-0614">Plasmid</keyword>
<dbReference type="Proteomes" id="UP000009309">
    <property type="component" value="Plasmid pFLIM02"/>
</dbReference>
<sequence>MPPTGGNMGFNNRVELTGFLGDDPNVIEKDGKTFLALSLATTDSYPVEENGETKWKDLETVWHDVLIFRKTTAQFARELKKGDRVQISGELSYRSFKTAEGHTRKAATIVARFVEKMHYEKQERLDYAAAANAVFSGQ</sequence>
<keyword evidence="1 2" id="KW-0238">DNA-binding</keyword>
<organism evidence="4 5">
    <name type="scientific">Fibrisoma limi BUZ 3</name>
    <dbReference type="NCBI Taxonomy" id="1185876"/>
    <lineage>
        <taxon>Bacteria</taxon>
        <taxon>Pseudomonadati</taxon>
        <taxon>Bacteroidota</taxon>
        <taxon>Cytophagia</taxon>
        <taxon>Cytophagales</taxon>
        <taxon>Spirosomataceae</taxon>
        <taxon>Fibrisoma</taxon>
    </lineage>
</organism>
<evidence type="ECO:0000313" key="4">
    <source>
        <dbReference type="EMBL" id="CCH57677.1"/>
    </source>
</evidence>
<dbReference type="Gene3D" id="2.40.50.140">
    <property type="entry name" value="Nucleic acid-binding proteins"/>
    <property type="match status" value="1"/>
</dbReference>
<dbReference type="PANTHER" id="PTHR10302">
    <property type="entry name" value="SINGLE-STRANDED DNA-BINDING PROTEIN"/>
    <property type="match status" value="1"/>
</dbReference>
<name>I2GU76_9BACT</name>
<gene>
    <name evidence="4" type="ORF">BN8_p06886</name>
</gene>
<evidence type="ECO:0000256" key="1">
    <source>
        <dbReference type="ARBA" id="ARBA00023125"/>
    </source>
</evidence>
<dbReference type="InterPro" id="IPR012340">
    <property type="entry name" value="NA-bd_OB-fold"/>
</dbReference>
<protein>
    <recommendedName>
        <fullName evidence="2 3">Single-stranded DNA-binding protein</fullName>
    </recommendedName>
</protein>
<dbReference type="Pfam" id="PF00436">
    <property type="entry name" value="SSB"/>
    <property type="match status" value="1"/>
</dbReference>